<accession>A0ABP6Z603</accession>
<gene>
    <name evidence="1" type="ORF">GCM10022235_79810</name>
</gene>
<sequence>MRSSEMCWTVPATRSDLPGVRERQKSAALVLVIAAALAPRLVSARVLAEPGIAAFALVRAAGPEYRMMTGIVLLCASSRCSAIRVVTSNKVRSRRPATTSAEAAEGTTYVWPLE</sequence>
<dbReference type="Proteomes" id="UP001501222">
    <property type="component" value="Unassembled WGS sequence"/>
</dbReference>
<protein>
    <recommendedName>
        <fullName evidence="3">Secreted protein</fullName>
    </recommendedName>
</protein>
<evidence type="ECO:0008006" key="3">
    <source>
        <dbReference type="Google" id="ProtNLM"/>
    </source>
</evidence>
<reference evidence="2" key="1">
    <citation type="journal article" date="2019" name="Int. J. Syst. Evol. Microbiol.">
        <title>The Global Catalogue of Microorganisms (GCM) 10K type strain sequencing project: providing services to taxonomists for standard genome sequencing and annotation.</title>
        <authorList>
            <consortium name="The Broad Institute Genomics Platform"/>
            <consortium name="The Broad Institute Genome Sequencing Center for Infectious Disease"/>
            <person name="Wu L."/>
            <person name="Ma J."/>
        </authorList>
    </citation>
    <scope>NUCLEOTIDE SEQUENCE [LARGE SCALE GENOMIC DNA]</scope>
    <source>
        <strain evidence="2">JCM 16928</strain>
    </source>
</reference>
<name>A0ABP6Z603_9ACTN</name>
<dbReference type="EMBL" id="BAABAA010000020">
    <property type="protein sequence ID" value="GAA3596492.1"/>
    <property type="molecule type" value="Genomic_DNA"/>
</dbReference>
<organism evidence="1 2">
    <name type="scientific">Kribbella ginsengisoli</name>
    <dbReference type="NCBI Taxonomy" id="363865"/>
    <lineage>
        <taxon>Bacteria</taxon>
        <taxon>Bacillati</taxon>
        <taxon>Actinomycetota</taxon>
        <taxon>Actinomycetes</taxon>
        <taxon>Propionibacteriales</taxon>
        <taxon>Kribbellaceae</taxon>
        <taxon>Kribbella</taxon>
    </lineage>
</organism>
<keyword evidence="2" id="KW-1185">Reference proteome</keyword>
<comment type="caution">
    <text evidence="1">The sequence shown here is derived from an EMBL/GenBank/DDBJ whole genome shotgun (WGS) entry which is preliminary data.</text>
</comment>
<evidence type="ECO:0000313" key="2">
    <source>
        <dbReference type="Proteomes" id="UP001501222"/>
    </source>
</evidence>
<evidence type="ECO:0000313" key="1">
    <source>
        <dbReference type="EMBL" id="GAA3596492.1"/>
    </source>
</evidence>
<proteinExistence type="predicted"/>